<protein>
    <submittedName>
        <fullName evidence="1">Uncharacterized protein</fullName>
    </submittedName>
</protein>
<gene>
    <name evidence="1" type="ORF">DAPPUDRAFT_107363</name>
</gene>
<dbReference type="PhylomeDB" id="E9GWW3"/>
<proteinExistence type="predicted"/>
<organism evidence="1 2">
    <name type="scientific">Daphnia pulex</name>
    <name type="common">Water flea</name>
    <dbReference type="NCBI Taxonomy" id="6669"/>
    <lineage>
        <taxon>Eukaryota</taxon>
        <taxon>Metazoa</taxon>
        <taxon>Ecdysozoa</taxon>
        <taxon>Arthropoda</taxon>
        <taxon>Crustacea</taxon>
        <taxon>Branchiopoda</taxon>
        <taxon>Diplostraca</taxon>
        <taxon>Cladocera</taxon>
        <taxon>Anomopoda</taxon>
        <taxon>Daphniidae</taxon>
        <taxon>Daphnia</taxon>
    </lineage>
</organism>
<dbReference type="OMA" id="RIPACKT"/>
<dbReference type="STRING" id="6669.E9GWW3"/>
<dbReference type="PANTHER" id="PTHR46579">
    <property type="entry name" value="F5/8 TYPE C DOMAIN-CONTAINING PROTEIN-RELATED"/>
    <property type="match status" value="1"/>
</dbReference>
<dbReference type="eggNOG" id="ENOG502QSGD">
    <property type="taxonomic scope" value="Eukaryota"/>
</dbReference>
<sequence length="572" mass="64502">MEKPNPYAFCKPVVDETIQLFRTGLKWLDKSSNVVRVSQILFPIAIADAPARAMLLNFMQFNGSYGCHYCAHPGVSVIKGDGHVRVFPITFPIPPLRDSKTFLLHAVATINIGEKNIYGVKGFSILSLIPEFDLINGTITDIMHCVFLGIVKQFLTIWLESTGKPHIFMAKHFDEALRDIKLPDEILRMYRSYEKYGKSWKASVLRNFLLFFSPVILKSLLPNVCYRHWLYLVNCCRLLQKKSMTQQDLQLTRILALAFIEQIPVLYGVEHVSYNVHYLNNIVEGVENWGAPWAYSAFLYEDAGGSMKTQFHGSKCVAGKMFQIFTARQLLREYEAKNINFTTEETISNFFVSRLETKMTIEPRVERSLKAIGKFKYEKLSAGEIIAVENWLMRKIPMHVPTTEMITKLQLRITLCKTCCVARTIIVFGSSAYYSKFQKFPIPVSTSATASSVTANTPGNTQSKTADFKTVPKKCSSAKTMTACKPAATQSSSPVEPVTLEADYKPVASSTPHSNFDPSMHQPIYHYTSHPYVPGVGPTESIPFTIYTPRIPACKTKCSLHLTHSFRKSGIT</sequence>
<dbReference type="KEGG" id="dpx:DAPPUDRAFT_107363"/>
<dbReference type="HOGENOM" id="CLU_476726_0_0_1"/>
<dbReference type="InParanoid" id="E9GWW3"/>
<accession>E9GWW3</accession>
<dbReference type="EMBL" id="GL732571">
    <property type="protein sequence ID" value="EFX76046.1"/>
    <property type="molecule type" value="Genomic_DNA"/>
</dbReference>
<name>E9GWW3_DAPPU</name>
<dbReference type="PANTHER" id="PTHR46579:SF1">
    <property type="entry name" value="F5_8 TYPE C DOMAIN-CONTAINING PROTEIN"/>
    <property type="match status" value="1"/>
</dbReference>
<evidence type="ECO:0000313" key="1">
    <source>
        <dbReference type="EMBL" id="EFX76046.1"/>
    </source>
</evidence>
<reference evidence="1 2" key="1">
    <citation type="journal article" date="2011" name="Science">
        <title>The ecoresponsive genome of Daphnia pulex.</title>
        <authorList>
            <person name="Colbourne J.K."/>
            <person name="Pfrender M.E."/>
            <person name="Gilbert D."/>
            <person name="Thomas W.K."/>
            <person name="Tucker A."/>
            <person name="Oakley T.H."/>
            <person name="Tokishita S."/>
            <person name="Aerts A."/>
            <person name="Arnold G.J."/>
            <person name="Basu M.K."/>
            <person name="Bauer D.J."/>
            <person name="Caceres C.E."/>
            <person name="Carmel L."/>
            <person name="Casola C."/>
            <person name="Choi J.H."/>
            <person name="Detter J.C."/>
            <person name="Dong Q."/>
            <person name="Dusheyko S."/>
            <person name="Eads B.D."/>
            <person name="Frohlich T."/>
            <person name="Geiler-Samerotte K.A."/>
            <person name="Gerlach D."/>
            <person name="Hatcher P."/>
            <person name="Jogdeo S."/>
            <person name="Krijgsveld J."/>
            <person name="Kriventseva E.V."/>
            <person name="Kultz D."/>
            <person name="Laforsch C."/>
            <person name="Lindquist E."/>
            <person name="Lopez J."/>
            <person name="Manak J.R."/>
            <person name="Muller J."/>
            <person name="Pangilinan J."/>
            <person name="Patwardhan R.P."/>
            <person name="Pitluck S."/>
            <person name="Pritham E.J."/>
            <person name="Rechtsteiner A."/>
            <person name="Rho M."/>
            <person name="Rogozin I.B."/>
            <person name="Sakarya O."/>
            <person name="Salamov A."/>
            <person name="Schaack S."/>
            <person name="Shapiro H."/>
            <person name="Shiga Y."/>
            <person name="Skalitzky C."/>
            <person name="Smith Z."/>
            <person name="Souvorov A."/>
            <person name="Sung W."/>
            <person name="Tang Z."/>
            <person name="Tsuchiya D."/>
            <person name="Tu H."/>
            <person name="Vos H."/>
            <person name="Wang M."/>
            <person name="Wolf Y.I."/>
            <person name="Yamagata H."/>
            <person name="Yamada T."/>
            <person name="Ye Y."/>
            <person name="Shaw J.R."/>
            <person name="Andrews J."/>
            <person name="Crease T.J."/>
            <person name="Tang H."/>
            <person name="Lucas S.M."/>
            <person name="Robertson H.M."/>
            <person name="Bork P."/>
            <person name="Koonin E.V."/>
            <person name="Zdobnov E.M."/>
            <person name="Grigoriev I.V."/>
            <person name="Lynch M."/>
            <person name="Boore J.L."/>
        </authorList>
    </citation>
    <scope>NUCLEOTIDE SEQUENCE [LARGE SCALE GENOMIC DNA]</scope>
</reference>
<evidence type="ECO:0000313" key="2">
    <source>
        <dbReference type="Proteomes" id="UP000000305"/>
    </source>
</evidence>
<dbReference type="AlphaFoldDB" id="E9GWW3"/>
<keyword evidence="2" id="KW-1185">Reference proteome</keyword>
<dbReference type="Proteomes" id="UP000000305">
    <property type="component" value="Unassembled WGS sequence"/>
</dbReference>
<dbReference type="OrthoDB" id="7549404at2759"/>